<dbReference type="AlphaFoldDB" id="A0A8K0MTG2"/>
<proteinExistence type="predicted"/>
<reference evidence="2" key="1">
    <citation type="submission" date="2020-03" db="EMBL/GenBank/DDBJ databases">
        <title>A high-quality chromosome-level genome assembly of a woody plant with both climbing and erect habits, Rhamnella rubrinervis.</title>
        <authorList>
            <person name="Lu Z."/>
            <person name="Yang Y."/>
            <person name="Zhu X."/>
            <person name="Sun Y."/>
        </authorList>
    </citation>
    <scope>NUCLEOTIDE SEQUENCE</scope>
    <source>
        <strain evidence="2">BYM</strain>
        <tissue evidence="2">Leaf</tissue>
    </source>
</reference>
<keyword evidence="3" id="KW-1185">Reference proteome</keyword>
<feature type="domain" description="DUF1985" evidence="1">
    <location>
        <begin position="86"/>
        <end position="204"/>
    </location>
</feature>
<dbReference type="Pfam" id="PF09331">
    <property type="entry name" value="DUF1985"/>
    <property type="match status" value="1"/>
</dbReference>
<comment type="caution">
    <text evidence="2">The sequence shown here is derived from an EMBL/GenBank/DDBJ whole genome shotgun (WGS) entry which is preliminary data.</text>
</comment>
<protein>
    <recommendedName>
        <fullName evidence="1">DUF1985 domain-containing protein</fullName>
    </recommendedName>
</protein>
<dbReference type="PANTHER" id="PTHR48449">
    <property type="entry name" value="DUF1985 DOMAIN-CONTAINING PROTEIN"/>
    <property type="match status" value="1"/>
</dbReference>
<gene>
    <name evidence="2" type="ORF">FNV43_RR01985</name>
</gene>
<accession>A0A8K0MTG2</accession>
<dbReference type="PANTHER" id="PTHR48449:SF1">
    <property type="entry name" value="DUF1985 DOMAIN-CONTAINING PROTEIN"/>
    <property type="match status" value="1"/>
</dbReference>
<organism evidence="2 3">
    <name type="scientific">Rhamnella rubrinervis</name>
    <dbReference type="NCBI Taxonomy" id="2594499"/>
    <lineage>
        <taxon>Eukaryota</taxon>
        <taxon>Viridiplantae</taxon>
        <taxon>Streptophyta</taxon>
        <taxon>Embryophyta</taxon>
        <taxon>Tracheophyta</taxon>
        <taxon>Spermatophyta</taxon>
        <taxon>Magnoliopsida</taxon>
        <taxon>eudicotyledons</taxon>
        <taxon>Gunneridae</taxon>
        <taxon>Pentapetalae</taxon>
        <taxon>rosids</taxon>
        <taxon>fabids</taxon>
        <taxon>Rosales</taxon>
        <taxon>Rhamnaceae</taxon>
        <taxon>rhamnoid group</taxon>
        <taxon>Rhamneae</taxon>
        <taxon>Rhamnella</taxon>
    </lineage>
</organism>
<evidence type="ECO:0000259" key="1">
    <source>
        <dbReference type="Pfam" id="PF09331"/>
    </source>
</evidence>
<dbReference type="Proteomes" id="UP000796880">
    <property type="component" value="Unassembled WGS sequence"/>
</dbReference>
<evidence type="ECO:0000313" key="3">
    <source>
        <dbReference type="Proteomes" id="UP000796880"/>
    </source>
</evidence>
<dbReference type="InterPro" id="IPR015410">
    <property type="entry name" value="DUF1985"/>
</dbReference>
<name>A0A8K0MTG2_9ROSA</name>
<sequence length="283" mass="32852">MAEAKLLMYPNALVNIDNGRVRVTSRSSIMSCIKDIIEIFLEDPDKPSRFKRRQLKMFEDSCFGTLYLGMHEVISSGGIVHDMIVRQADSISDDVIEFNFNGKGKMFTKRKFGFITGLKMENSLDVPPPPHSNRIRNKYFGHLKKIKNSDVRDVYVNLKRKKLDDKDDMVRLALIYFLECALIEYNWPDTNDNMAMDEDGEIRDHEMTVVHDSDVQFITPSKVVHREPRIKRRADRLKSPFVVTAETRDALKSTLPPPMDFDPKRATPEDISKNFFEYFFSDI</sequence>
<dbReference type="OrthoDB" id="1930729at2759"/>
<evidence type="ECO:0000313" key="2">
    <source>
        <dbReference type="EMBL" id="KAF3457328.1"/>
    </source>
</evidence>
<dbReference type="EMBL" id="VOIH02000001">
    <property type="protein sequence ID" value="KAF3457328.1"/>
    <property type="molecule type" value="Genomic_DNA"/>
</dbReference>